<feature type="compositionally biased region" description="Basic and acidic residues" evidence="1">
    <location>
        <begin position="117"/>
        <end position="130"/>
    </location>
</feature>
<keyword evidence="4" id="KW-1185">Reference proteome</keyword>
<evidence type="ECO:0000256" key="2">
    <source>
        <dbReference type="SAM" id="Phobius"/>
    </source>
</evidence>
<dbReference type="Pfam" id="PF11239">
    <property type="entry name" value="DUF3040"/>
    <property type="match status" value="1"/>
</dbReference>
<gene>
    <name evidence="3" type="ORF">HW450_11860</name>
</gene>
<dbReference type="EMBL" id="CP059833">
    <property type="protein sequence ID" value="QMV85011.1"/>
    <property type="molecule type" value="Genomic_DNA"/>
</dbReference>
<keyword evidence="2" id="KW-0812">Transmembrane</keyword>
<protein>
    <submittedName>
        <fullName evidence="3">DUF3040 domain-containing protein</fullName>
    </submittedName>
</protein>
<accession>A0A7G5FEH0</accession>
<feature type="region of interest" description="Disordered" evidence="1">
    <location>
        <begin position="94"/>
        <end position="130"/>
    </location>
</feature>
<dbReference type="InterPro" id="IPR021401">
    <property type="entry name" value="DUF3040"/>
</dbReference>
<proteinExistence type="predicted"/>
<feature type="transmembrane region" description="Helical" evidence="2">
    <location>
        <begin position="66"/>
        <end position="87"/>
    </location>
</feature>
<sequence length="130" mass="13895">MSLSEQELRALREIEQSLMADDPKFSASVSGAGVDGRFSFSLQGVALFVLGLVLLIGGVALSQETLWFVALSVVGFLLMLGSGIWMLRSNDSGISLSSPSRPKKAKGSGSGSGFTGRMDERFRSRFDDGR</sequence>
<dbReference type="AlphaFoldDB" id="A0A7G5FEH0"/>
<evidence type="ECO:0000313" key="3">
    <source>
        <dbReference type="EMBL" id="QMV85011.1"/>
    </source>
</evidence>
<reference evidence="3 4" key="1">
    <citation type="submission" date="2020-07" db="EMBL/GenBank/DDBJ databases">
        <title>non toxigenic Corynebacterium sp. nov from a clinical source.</title>
        <authorList>
            <person name="Bernier A.-M."/>
            <person name="Bernard K."/>
        </authorList>
    </citation>
    <scope>NUCLEOTIDE SEQUENCE [LARGE SCALE GENOMIC DNA]</scope>
    <source>
        <strain evidence="4">NML 93-0612</strain>
    </source>
</reference>
<organism evidence="3 4">
    <name type="scientific">Corynebacterium hindlerae</name>
    <dbReference type="NCBI Taxonomy" id="699041"/>
    <lineage>
        <taxon>Bacteria</taxon>
        <taxon>Bacillati</taxon>
        <taxon>Actinomycetota</taxon>
        <taxon>Actinomycetes</taxon>
        <taxon>Mycobacteriales</taxon>
        <taxon>Corynebacteriaceae</taxon>
        <taxon>Corynebacterium</taxon>
    </lineage>
</organism>
<keyword evidence="2" id="KW-1133">Transmembrane helix</keyword>
<name>A0A7G5FEH0_9CORY</name>
<feature type="transmembrane region" description="Helical" evidence="2">
    <location>
        <begin position="40"/>
        <end position="60"/>
    </location>
</feature>
<dbReference type="Proteomes" id="UP000515570">
    <property type="component" value="Chromosome"/>
</dbReference>
<evidence type="ECO:0000313" key="4">
    <source>
        <dbReference type="Proteomes" id="UP000515570"/>
    </source>
</evidence>
<keyword evidence="2" id="KW-0472">Membrane</keyword>
<evidence type="ECO:0000256" key="1">
    <source>
        <dbReference type="SAM" id="MobiDB-lite"/>
    </source>
</evidence>
<dbReference type="RefSeq" id="WP_182385818.1">
    <property type="nucleotide sequence ID" value="NZ_CP059833.1"/>
</dbReference>